<name>A0A1X2H6K0_SYNRA</name>
<organism evidence="3 4">
    <name type="scientific">Syncephalastrum racemosum</name>
    <name type="common">Filamentous fungus</name>
    <dbReference type="NCBI Taxonomy" id="13706"/>
    <lineage>
        <taxon>Eukaryota</taxon>
        <taxon>Fungi</taxon>
        <taxon>Fungi incertae sedis</taxon>
        <taxon>Mucoromycota</taxon>
        <taxon>Mucoromycotina</taxon>
        <taxon>Mucoromycetes</taxon>
        <taxon>Mucorales</taxon>
        <taxon>Syncephalastraceae</taxon>
        <taxon>Syncephalastrum</taxon>
    </lineage>
</organism>
<dbReference type="AlphaFoldDB" id="A0A1X2H6K0"/>
<dbReference type="GO" id="GO:0005737">
    <property type="term" value="C:cytoplasm"/>
    <property type="evidence" value="ECO:0007669"/>
    <property type="project" value="TreeGrafter"/>
</dbReference>
<dbReference type="SUPFAM" id="SSF54928">
    <property type="entry name" value="RNA-binding domain, RBD"/>
    <property type="match status" value="1"/>
</dbReference>
<dbReference type="GO" id="GO:0003676">
    <property type="term" value="F:nucleic acid binding"/>
    <property type="evidence" value="ECO:0007669"/>
    <property type="project" value="InterPro"/>
</dbReference>
<proteinExistence type="inferred from homology"/>
<evidence type="ECO:0000256" key="2">
    <source>
        <dbReference type="SAM" id="MobiDB-lite"/>
    </source>
</evidence>
<comment type="caution">
    <text evidence="3">The sequence shown here is derived from an EMBL/GenBank/DDBJ whole genome shotgun (WGS) entry which is preliminary data.</text>
</comment>
<dbReference type="InParanoid" id="A0A1X2H6K0"/>
<dbReference type="STRING" id="13706.A0A1X2H6K0"/>
<dbReference type="GO" id="GO:0008597">
    <property type="term" value="F:calcium-dependent protein serine/threonine phosphatase regulator activity"/>
    <property type="evidence" value="ECO:0007669"/>
    <property type="project" value="TreeGrafter"/>
</dbReference>
<dbReference type="InterPro" id="IPR006931">
    <property type="entry name" value="Calcipressin"/>
</dbReference>
<comment type="similarity">
    <text evidence="1">Belongs to the RCAN family.</text>
</comment>
<dbReference type="OrthoDB" id="17212at2759"/>
<evidence type="ECO:0000313" key="4">
    <source>
        <dbReference type="Proteomes" id="UP000242180"/>
    </source>
</evidence>
<dbReference type="Proteomes" id="UP000242180">
    <property type="component" value="Unassembled WGS sequence"/>
</dbReference>
<dbReference type="OMA" id="EREGMAH"/>
<accession>A0A1X2H6K0</accession>
<dbReference type="PANTHER" id="PTHR10300">
    <property type="entry name" value="CALCIPRESSIN"/>
    <property type="match status" value="1"/>
</dbReference>
<dbReference type="InterPro" id="IPR012677">
    <property type="entry name" value="Nucleotide-bd_a/b_plait_sf"/>
</dbReference>
<sequence length="255" mass="28340">MMDGTSIATNTLLVPNIPSSFFTYQAALEAIKDCFQQFGTIYVFVAMKGFARLMIIYEETKCAMEAKRKLDKTSLCWTTTSQQDGCETVHVTSIGGMTTDTIDKNGQTMELRVYFGQHNPINPDLSQLQLQVPESEKNFLISPPGSPCEGWQQTAESPPNTAVLASDLTHAVDALSDDDMDLDNFSLEPTDEKREKRVLKIISHHEGSDDQENDIPSITVQDWDGNDAKTQPKPPRNFRPPQATMVPTSRPPVPT</sequence>
<dbReference type="Pfam" id="PF04847">
    <property type="entry name" value="Calcipressin"/>
    <property type="match status" value="1"/>
</dbReference>
<evidence type="ECO:0000256" key="1">
    <source>
        <dbReference type="ARBA" id="ARBA00008209"/>
    </source>
</evidence>
<dbReference type="GO" id="GO:0019722">
    <property type="term" value="P:calcium-mediated signaling"/>
    <property type="evidence" value="ECO:0007669"/>
    <property type="project" value="InterPro"/>
</dbReference>
<dbReference type="Gene3D" id="3.30.70.330">
    <property type="match status" value="1"/>
</dbReference>
<protein>
    <submittedName>
        <fullName evidence="3">Calcipressin</fullName>
    </submittedName>
</protein>
<feature type="region of interest" description="Disordered" evidence="2">
    <location>
        <begin position="204"/>
        <end position="255"/>
    </location>
</feature>
<dbReference type="InterPro" id="IPR035979">
    <property type="entry name" value="RBD_domain_sf"/>
</dbReference>
<evidence type="ECO:0000313" key="3">
    <source>
        <dbReference type="EMBL" id="ORY94105.1"/>
    </source>
</evidence>
<dbReference type="EMBL" id="MCGN01000008">
    <property type="protein sequence ID" value="ORY94105.1"/>
    <property type="molecule type" value="Genomic_DNA"/>
</dbReference>
<dbReference type="GO" id="GO:0005634">
    <property type="term" value="C:nucleus"/>
    <property type="evidence" value="ECO:0007669"/>
    <property type="project" value="TreeGrafter"/>
</dbReference>
<dbReference type="PANTHER" id="PTHR10300:SF14">
    <property type="entry name" value="PROTEIN SARAH"/>
    <property type="match status" value="1"/>
</dbReference>
<keyword evidence="4" id="KW-1185">Reference proteome</keyword>
<reference evidence="3 4" key="1">
    <citation type="submission" date="2016-07" db="EMBL/GenBank/DDBJ databases">
        <title>Pervasive Adenine N6-methylation of Active Genes in Fungi.</title>
        <authorList>
            <consortium name="DOE Joint Genome Institute"/>
            <person name="Mondo S.J."/>
            <person name="Dannebaum R.O."/>
            <person name="Kuo R.C."/>
            <person name="Labutti K."/>
            <person name="Haridas S."/>
            <person name="Kuo A."/>
            <person name="Salamov A."/>
            <person name="Ahrendt S.R."/>
            <person name="Lipzen A."/>
            <person name="Sullivan W."/>
            <person name="Andreopoulos W.B."/>
            <person name="Clum A."/>
            <person name="Lindquist E."/>
            <person name="Daum C."/>
            <person name="Ramamoorthy G.K."/>
            <person name="Gryganskyi A."/>
            <person name="Culley D."/>
            <person name="Magnuson J.K."/>
            <person name="James T.Y."/>
            <person name="O'Malley M.A."/>
            <person name="Stajich J.E."/>
            <person name="Spatafora J.W."/>
            <person name="Visel A."/>
            <person name="Grigoriev I.V."/>
        </authorList>
    </citation>
    <scope>NUCLEOTIDE SEQUENCE [LARGE SCALE GENOMIC DNA]</scope>
    <source>
        <strain evidence="3 4">NRRL 2496</strain>
    </source>
</reference>
<gene>
    <name evidence="3" type="ORF">BCR43DRAFT_495875</name>
</gene>